<evidence type="ECO:0000259" key="8">
    <source>
        <dbReference type="PROSITE" id="PS51754"/>
    </source>
</evidence>
<feature type="compositionally biased region" description="Low complexity" evidence="7">
    <location>
        <begin position="149"/>
        <end position="162"/>
    </location>
</feature>
<evidence type="ECO:0000313" key="10">
    <source>
        <dbReference type="Proteomes" id="UP001153555"/>
    </source>
</evidence>
<evidence type="ECO:0000256" key="4">
    <source>
        <dbReference type="ARBA" id="ARBA00023163"/>
    </source>
</evidence>
<feature type="compositionally biased region" description="Basic residues" evidence="7">
    <location>
        <begin position="124"/>
        <end position="148"/>
    </location>
</feature>
<comment type="subcellular location">
    <subcellularLocation>
        <location evidence="1 6">Nucleus</location>
    </subcellularLocation>
</comment>
<dbReference type="AlphaFoldDB" id="A0A9N7RPR0"/>
<comment type="function">
    <text evidence="6">Transcriptional repressor that regulates multiple aspects of plant growth and development.</text>
</comment>
<feature type="domain" description="OVATE" evidence="8">
    <location>
        <begin position="239"/>
        <end position="298"/>
    </location>
</feature>
<reference evidence="9" key="1">
    <citation type="submission" date="2019-12" db="EMBL/GenBank/DDBJ databases">
        <authorList>
            <person name="Scholes J."/>
        </authorList>
    </citation>
    <scope>NUCLEOTIDE SEQUENCE</scope>
</reference>
<accession>A0A9N7RPR0</accession>
<sequence length="319" mass="36124">MAKRFKLRISRAIAATLQSCRSKDPSNLPENPIPSLPKSLTTAIFRNPTRRLPSAAFISIGAAACDTGDDRHREFKWRKEEEWHVFASICEEQPLPRLKICSSPEDGPQSPPPPPPPPPERRGRGGKKNPVARRRKKKNKKKVKHSRIRASTSSADSSWFSSEIAAAGERDDEEETETLVSTFSTDSSVSTGRRDRKRRGPKRGRRAAAAEAEIPARLSVLKRLIPCTVEGKVKESFAVVKRSADPYEDFKSSMMDMILEKQMFDPTDLEQLLECFLSLNSRRYHWVIVQAFSEIWEALFAEFPVQDGRRRSNASFRMA</sequence>
<dbReference type="NCBIfam" id="TIGR01568">
    <property type="entry name" value="A_thal_3678"/>
    <property type="match status" value="1"/>
</dbReference>
<dbReference type="GO" id="GO:0045892">
    <property type="term" value="P:negative regulation of DNA-templated transcription"/>
    <property type="evidence" value="ECO:0007669"/>
    <property type="project" value="UniProtKB-UniRule"/>
</dbReference>
<dbReference type="EMBL" id="CACSLK010031421">
    <property type="protein sequence ID" value="CAA0839574.1"/>
    <property type="molecule type" value="Genomic_DNA"/>
</dbReference>
<evidence type="ECO:0000256" key="1">
    <source>
        <dbReference type="ARBA" id="ARBA00004123"/>
    </source>
</evidence>
<dbReference type="InterPro" id="IPR006458">
    <property type="entry name" value="Ovate_C"/>
</dbReference>
<evidence type="ECO:0000256" key="7">
    <source>
        <dbReference type="SAM" id="MobiDB-lite"/>
    </source>
</evidence>
<evidence type="ECO:0000256" key="5">
    <source>
        <dbReference type="ARBA" id="ARBA00023242"/>
    </source>
</evidence>
<protein>
    <recommendedName>
        <fullName evidence="6">Transcription repressor</fullName>
    </recommendedName>
    <alternativeName>
        <fullName evidence="6">Ovate family protein</fullName>
    </alternativeName>
</protein>
<dbReference type="OrthoDB" id="1928390at2759"/>
<keyword evidence="10" id="KW-1185">Reference proteome</keyword>
<keyword evidence="3 6" id="KW-0805">Transcription regulation</keyword>
<dbReference type="GO" id="GO:0005634">
    <property type="term" value="C:nucleus"/>
    <property type="evidence" value="ECO:0007669"/>
    <property type="project" value="UniProtKB-SubCell"/>
</dbReference>
<evidence type="ECO:0000256" key="3">
    <source>
        <dbReference type="ARBA" id="ARBA00023015"/>
    </source>
</evidence>
<organism evidence="9 10">
    <name type="scientific">Striga hermonthica</name>
    <name type="common">Purple witchweed</name>
    <name type="synonym">Buchnera hermonthica</name>
    <dbReference type="NCBI Taxonomy" id="68872"/>
    <lineage>
        <taxon>Eukaryota</taxon>
        <taxon>Viridiplantae</taxon>
        <taxon>Streptophyta</taxon>
        <taxon>Embryophyta</taxon>
        <taxon>Tracheophyta</taxon>
        <taxon>Spermatophyta</taxon>
        <taxon>Magnoliopsida</taxon>
        <taxon>eudicotyledons</taxon>
        <taxon>Gunneridae</taxon>
        <taxon>Pentapetalae</taxon>
        <taxon>asterids</taxon>
        <taxon>lamiids</taxon>
        <taxon>Lamiales</taxon>
        <taxon>Orobanchaceae</taxon>
        <taxon>Buchnereae</taxon>
        <taxon>Striga</taxon>
    </lineage>
</organism>
<gene>
    <name evidence="9" type="ORF">SHERM_06138</name>
</gene>
<dbReference type="Pfam" id="PF04844">
    <property type="entry name" value="Ovate"/>
    <property type="match status" value="1"/>
</dbReference>
<dbReference type="PANTHER" id="PTHR33057:SF224">
    <property type="entry name" value="TRANSCRIPTION REPRESSOR"/>
    <property type="match status" value="1"/>
</dbReference>
<feature type="compositionally biased region" description="Low complexity" evidence="7">
    <location>
        <begin position="178"/>
        <end position="191"/>
    </location>
</feature>
<keyword evidence="4 6" id="KW-0804">Transcription</keyword>
<dbReference type="PANTHER" id="PTHR33057">
    <property type="entry name" value="TRANSCRIPTION REPRESSOR OFP7-RELATED"/>
    <property type="match status" value="1"/>
</dbReference>
<keyword evidence="2 6" id="KW-0678">Repressor</keyword>
<keyword evidence="5 6" id="KW-0539">Nucleus</keyword>
<dbReference type="InterPro" id="IPR038933">
    <property type="entry name" value="Ovate"/>
</dbReference>
<name>A0A9N7RPR0_STRHE</name>
<proteinExistence type="predicted"/>
<evidence type="ECO:0000256" key="6">
    <source>
        <dbReference type="RuleBase" id="RU367028"/>
    </source>
</evidence>
<dbReference type="PROSITE" id="PS51754">
    <property type="entry name" value="OVATE"/>
    <property type="match status" value="1"/>
</dbReference>
<comment type="caution">
    <text evidence="9">The sequence shown here is derived from an EMBL/GenBank/DDBJ whole genome shotgun (WGS) entry which is preliminary data.</text>
</comment>
<feature type="region of interest" description="Disordered" evidence="7">
    <location>
        <begin position="98"/>
        <end position="209"/>
    </location>
</feature>
<feature type="compositionally biased region" description="Basic residues" evidence="7">
    <location>
        <begin position="194"/>
        <end position="206"/>
    </location>
</feature>
<feature type="compositionally biased region" description="Pro residues" evidence="7">
    <location>
        <begin position="109"/>
        <end position="118"/>
    </location>
</feature>
<evidence type="ECO:0000256" key="2">
    <source>
        <dbReference type="ARBA" id="ARBA00022491"/>
    </source>
</evidence>
<evidence type="ECO:0000313" key="9">
    <source>
        <dbReference type="EMBL" id="CAA0839574.1"/>
    </source>
</evidence>
<dbReference type="Proteomes" id="UP001153555">
    <property type="component" value="Unassembled WGS sequence"/>
</dbReference>